<evidence type="ECO:0008006" key="5">
    <source>
        <dbReference type="Google" id="ProtNLM"/>
    </source>
</evidence>
<sequence length="280" mass="30775">MTARMIKLVTLILRLLQLLMAVYIVGVASYHTWEFATNRLSLADDSSEQLPKALYAILVISCVAVLYTFLSLFTTCFGHRKFFLVTLVMDFLLLGGFIAISVLMRGSAGMSCNSAEYSNSITSSSNNFPSNIYGSGGRSGNRPEILCQLDKSVFALAIALSVFFLITLFLSHLALKNHRKNRPFGPSPANGYSTRNNRAPRSWGRNPFNRASEKTAYMNNTAMSGTTAGMASYDGGYRQRPSELGTGYKDSRHAPTLNAPEEPVLRVSADNGRVAPHQMF</sequence>
<evidence type="ECO:0000256" key="2">
    <source>
        <dbReference type="SAM" id="Phobius"/>
    </source>
</evidence>
<accession>A0A3N4K1H3</accession>
<feature type="transmembrane region" description="Helical" evidence="2">
    <location>
        <begin position="153"/>
        <end position="175"/>
    </location>
</feature>
<feature type="transmembrane region" description="Helical" evidence="2">
    <location>
        <begin position="82"/>
        <end position="104"/>
    </location>
</feature>
<dbReference type="EMBL" id="ML120359">
    <property type="protein sequence ID" value="RPB04143.1"/>
    <property type="molecule type" value="Genomic_DNA"/>
</dbReference>
<proteinExistence type="predicted"/>
<keyword evidence="2" id="KW-1133">Transmembrane helix</keyword>
<organism evidence="3 4">
    <name type="scientific">Choiromyces venosus 120613-1</name>
    <dbReference type="NCBI Taxonomy" id="1336337"/>
    <lineage>
        <taxon>Eukaryota</taxon>
        <taxon>Fungi</taxon>
        <taxon>Dikarya</taxon>
        <taxon>Ascomycota</taxon>
        <taxon>Pezizomycotina</taxon>
        <taxon>Pezizomycetes</taxon>
        <taxon>Pezizales</taxon>
        <taxon>Tuberaceae</taxon>
        <taxon>Choiromyces</taxon>
    </lineage>
</organism>
<feature type="transmembrane region" description="Helical" evidence="2">
    <location>
        <begin position="12"/>
        <end position="33"/>
    </location>
</feature>
<evidence type="ECO:0000313" key="4">
    <source>
        <dbReference type="Proteomes" id="UP000276215"/>
    </source>
</evidence>
<evidence type="ECO:0000256" key="1">
    <source>
        <dbReference type="SAM" id="MobiDB-lite"/>
    </source>
</evidence>
<keyword evidence="4" id="KW-1185">Reference proteome</keyword>
<dbReference type="STRING" id="1336337.A0A3N4K1H3"/>
<protein>
    <recommendedName>
        <fullName evidence="5">MARVEL domain-containing protein</fullName>
    </recommendedName>
</protein>
<feature type="region of interest" description="Disordered" evidence="1">
    <location>
        <begin position="180"/>
        <end position="208"/>
    </location>
</feature>
<name>A0A3N4K1H3_9PEZI</name>
<dbReference type="OrthoDB" id="5342507at2759"/>
<dbReference type="AlphaFoldDB" id="A0A3N4K1H3"/>
<gene>
    <name evidence="3" type="ORF">L873DRAFT_1667528</name>
</gene>
<feature type="compositionally biased region" description="Polar residues" evidence="1">
    <location>
        <begin position="190"/>
        <end position="199"/>
    </location>
</feature>
<keyword evidence="2" id="KW-0472">Membrane</keyword>
<reference evidence="3 4" key="1">
    <citation type="journal article" date="2018" name="Nat. Ecol. Evol.">
        <title>Pezizomycetes genomes reveal the molecular basis of ectomycorrhizal truffle lifestyle.</title>
        <authorList>
            <person name="Murat C."/>
            <person name="Payen T."/>
            <person name="Noel B."/>
            <person name="Kuo A."/>
            <person name="Morin E."/>
            <person name="Chen J."/>
            <person name="Kohler A."/>
            <person name="Krizsan K."/>
            <person name="Balestrini R."/>
            <person name="Da Silva C."/>
            <person name="Montanini B."/>
            <person name="Hainaut M."/>
            <person name="Levati E."/>
            <person name="Barry K.W."/>
            <person name="Belfiori B."/>
            <person name="Cichocki N."/>
            <person name="Clum A."/>
            <person name="Dockter R.B."/>
            <person name="Fauchery L."/>
            <person name="Guy J."/>
            <person name="Iotti M."/>
            <person name="Le Tacon F."/>
            <person name="Lindquist E.A."/>
            <person name="Lipzen A."/>
            <person name="Malagnac F."/>
            <person name="Mello A."/>
            <person name="Molinier V."/>
            <person name="Miyauchi S."/>
            <person name="Poulain J."/>
            <person name="Riccioni C."/>
            <person name="Rubini A."/>
            <person name="Sitrit Y."/>
            <person name="Splivallo R."/>
            <person name="Traeger S."/>
            <person name="Wang M."/>
            <person name="Zifcakova L."/>
            <person name="Wipf D."/>
            <person name="Zambonelli A."/>
            <person name="Paolocci F."/>
            <person name="Nowrousian M."/>
            <person name="Ottonello S."/>
            <person name="Baldrian P."/>
            <person name="Spatafora J.W."/>
            <person name="Henrissat B."/>
            <person name="Nagy L.G."/>
            <person name="Aury J.M."/>
            <person name="Wincker P."/>
            <person name="Grigoriev I.V."/>
            <person name="Bonfante P."/>
            <person name="Martin F.M."/>
        </authorList>
    </citation>
    <scope>NUCLEOTIDE SEQUENCE [LARGE SCALE GENOMIC DNA]</scope>
    <source>
        <strain evidence="3 4">120613-1</strain>
    </source>
</reference>
<keyword evidence="2" id="KW-0812">Transmembrane</keyword>
<evidence type="ECO:0000313" key="3">
    <source>
        <dbReference type="EMBL" id="RPB04143.1"/>
    </source>
</evidence>
<feature type="region of interest" description="Disordered" evidence="1">
    <location>
        <begin position="232"/>
        <end position="256"/>
    </location>
</feature>
<dbReference type="Proteomes" id="UP000276215">
    <property type="component" value="Unassembled WGS sequence"/>
</dbReference>
<feature type="transmembrane region" description="Helical" evidence="2">
    <location>
        <begin position="53"/>
        <end position="70"/>
    </location>
</feature>